<dbReference type="EMBL" id="BQFW01000004">
    <property type="protein sequence ID" value="GJJ70561.1"/>
    <property type="molecule type" value="Genomic_DNA"/>
</dbReference>
<proteinExistence type="predicted"/>
<accession>A0A9P3H5N0</accession>
<gene>
    <name evidence="2" type="ORF">EMPS_02910</name>
</gene>
<comment type="caution">
    <text evidence="2">The sequence shown here is derived from an EMBL/GenBank/DDBJ whole genome shotgun (WGS) entry which is preliminary data.</text>
</comment>
<dbReference type="Proteomes" id="UP000827284">
    <property type="component" value="Unassembled WGS sequence"/>
</dbReference>
<evidence type="ECO:0000313" key="3">
    <source>
        <dbReference type="Proteomes" id="UP000827284"/>
    </source>
</evidence>
<keyword evidence="3" id="KW-1185">Reference proteome</keyword>
<dbReference type="OrthoDB" id="2381832at2759"/>
<evidence type="ECO:0000256" key="1">
    <source>
        <dbReference type="SAM" id="MobiDB-lite"/>
    </source>
</evidence>
<evidence type="ECO:0000313" key="2">
    <source>
        <dbReference type="EMBL" id="GJJ70561.1"/>
    </source>
</evidence>
<feature type="region of interest" description="Disordered" evidence="1">
    <location>
        <begin position="31"/>
        <end position="113"/>
    </location>
</feature>
<organism evidence="2 3">
    <name type="scientific">Entomortierella parvispora</name>
    <dbReference type="NCBI Taxonomy" id="205924"/>
    <lineage>
        <taxon>Eukaryota</taxon>
        <taxon>Fungi</taxon>
        <taxon>Fungi incertae sedis</taxon>
        <taxon>Mucoromycota</taxon>
        <taxon>Mortierellomycotina</taxon>
        <taxon>Mortierellomycetes</taxon>
        <taxon>Mortierellales</taxon>
        <taxon>Mortierellaceae</taxon>
        <taxon>Entomortierella</taxon>
    </lineage>
</organism>
<name>A0A9P3H5N0_9FUNG</name>
<protein>
    <submittedName>
        <fullName evidence="2">Uncharacterized protein</fullName>
    </submittedName>
</protein>
<sequence length="173" mass="18795">MSHTCNNNKIDCQTSATAPSIQFSADTQDLRGRDHSAHPINGGSPLAQVDTSDSTKSECRRSSLAAFADRLRSKSRSHSRSHSRGRNSLGGGASGRNSLDERRSSTSSETNDQYAEVIKAQALFMEKLRAEQEMNGITTNCDGLPIPPASMDHGRRRSSVTQILGLDKHLLAR</sequence>
<dbReference type="AlphaFoldDB" id="A0A9P3H5N0"/>
<reference evidence="2" key="2">
    <citation type="journal article" date="2022" name="Microbiol. Resour. Announc.">
        <title>Whole-Genome Sequence of Entomortierella parvispora E1425, a Mucoromycotan Fungus Associated with Burkholderiaceae-Related Endosymbiotic Bacteria.</title>
        <authorList>
            <person name="Herlambang A."/>
            <person name="Guo Y."/>
            <person name="Takashima Y."/>
            <person name="Narisawa K."/>
            <person name="Ohta H."/>
            <person name="Nishizawa T."/>
        </authorList>
    </citation>
    <scope>NUCLEOTIDE SEQUENCE</scope>
    <source>
        <strain evidence="2">E1425</strain>
    </source>
</reference>
<feature type="compositionally biased region" description="Basic residues" evidence="1">
    <location>
        <begin position="73"/>
        <end position="85"/>
    </location>
</feature>
<reference evidence="2" key="1">
    <citation type="submission" date="2021-11" db="EMBL/GenBank/DDBJ databases">
        <authorList>
            <person name="Herlambang A."/>
            <person name="Guo Y."/>
            <person name="Takashima Y."/>
            <person name="Nishizawa T."/>
        </authorList>
    </citation>
    <scope>NUCLEOTIDE SEQUENCE</scope>
    <source>
        <strain evidence="2">E1425</strain>
    </source>
</reference>